<accession>A0A1Z4V7S2</accession>
<dbReference type="InterPro" id="IPR033941">
    <property type="entry name" value="IPMI_cat"/>
</dbReference>
<dbReference type="OrthoDB" id="9802769at2"/>
<evidence type="ECO:0000256" key="2">
    <source>
        <dbReference type="ARBA" id="ARBA00022723"/>
    </source>
</evidence>
<keyword evidence="9" id="KW-1185">Reference proteome</keyword>
<dbReference type="NCBIfam" id="TIGR01343">
    <property type="entry name" value="hacA_fam"/>
    <property type="match status" value="1"/>
</dbReference>
<dbReference type="NCBIfam" id="TIGR02086">
    <property type="entry name" value="IPMI_arch"/>
    <property type="match status" value="1"/>
</dbReference>
<dbReference type="RefSeq" id="WP_096669549.1">
    <property type="nucleotide sequence ID" value="NZ_AP018316.1"/>
</dbReference>
<dbReference type="InterPro" id="IPR011826">
    <property type="entry name" value="HAcnase/IPMdehydase_lsu_prok"/>
</dbReference>
<keyword evidence="3" id="KW-0408">Iron</keyword>
<organism evidence="8 9">
    <name type="scientific">Dolichospermum compactum NIES-806</name>
    <dbReference type="NCBI Taxonomy" id="1973481"/>
    <lineage>
        <taxon>Bacteria</taxon>
        <taxon>Bacillati</taxon>
        <taxon>Cyanobacteriota</taxon>
        <taxon>Cyanophyceae</taxon>
        <taxon>Nostocales</taxon>
        <taxon>Aphanizomenonaceae</taxon>
        <taxon>Dolichospermum</taxon>
        <taxon>Dolichospermum compactum</taxon>
    </lineage>
</organism>
<evidence type="ECO:0000313" key="9">
    <source>
        <dbReference type="Proteomes" id="UP000218702"/>
    </source>
</evidence>
<evidence type="ECO:0000256" key="4">
    <source>
        <dbReference type="ARBA" id="ARBA00023014"/>
    </source>
</evidence>
<gene>
    <name evidence="8" type="ORF">NIES806_37170</name>
</gene>
<dbReference type="Gene3D" id="3.20.19.10">
    <property type="entry name" value="Aconitase, domain 4"/>
    <property type="match status" value="1"/>
</dbReference>
<evidence type="ECO:0000256" key="5">
    <source>
        <dbReference type="ARBA" id="ARBA00023239"/>
    </source>
</evidence>
<dbReference type="InterPro" id="IPR000573">
    <property type="entry name" value="AconitaseA/IPMdHydase_ssu_swvl"/>
</dbReference>
<evidence type="ECO:0000256" key="1">
    <source>
        <dbReference type="ARBA" id="ARBA00022485"/>
    </source>
</evidence>
<dbReference type="InterPro" id="IPR001030">
    <property type="entry name" value="Acoase/IPM_deHydtase_lsu_aba"/>
</dbReference>
<keyword evidence="5" id="KW-0456">Lyase</keyword>
<sequence length="574" mass="62267">MSPINKEVNNKVLYLGDDINTDDIMPANRATTYDADILKQYALEHLIGVGELLKYNVIVAGQNFGCGSSREIAPVALKAAGIEKIQAKSFAEIFYRNSINIGLNLEILEETQENPVVEAIAQAGGLIPFNQMRRQGKITIPQSVTSQRPMTLVEKLLAKASGNAYVRPGEVVFAQVDLALSHDAVAGPVATTFYKNYGQEAKLWDAQRVVLVADHFIQVNDIRNDQKANVMYQEMLDFAQEQGCHLFDIVSPGEATGICHVLLPEKGFVRPGMIIAGTDSHTCTYGALGAFSTGVGTTDMANIYAMGDMWIRVPPTLVFNLSGTLPPHISAKDIILFILGQIGCAGGTSKVMEFRGSILEQMPFDERLTLANMAIECGAICGLIVPDDTTRDYVRSRSDQEFEEFVGDADAEYEKVYKFDISNLEPQVARPPKPDQVVPISQIEETPITKAFIGSCTGGKLYDLAQAAEVLQNHRVADGVDLFIVPASVEIREKAEALGYMDIFTEAGAKILKSGCGACINSGLGVLNKEETGVYATNRNFKGRSGDPTGKNYLASPRTVAISAVKGKISHNLD</sequence>
<reference evidence="8 9" key="1">
    <citation type="submission" date="2017-06" db="EMBL/GenBank/DDBJ databases">
        <title>Genome sequencing of cyanobaciteial culture collection at National Institute for Environmental Studies (NIES).</title>
        <authorList>
            <person name="Hirose Y."/>
            <person name="Shimura Y."/>
            <person name="Fujisawa T."/>
            <person name="Nakamura Y."/>
            <person name="Kawachi M."/>
        </authorList>
    </citation>
    <scope>NUCLEOTIDE SEQUENCE [LARGE SCALE GENOMIC DNA]</scope>
    <source>
        <strain evidence="8 9">NIES-806</strain>
    </source>
</reference>
<dbReference type="InterPro" id="IPR006251">
    <property type="entry name" value="Homoacnase/IPMdehydase_lsu"/>
</dbReference>
<dbReference type="SUPFAM" id="SSF53732">
    <property type="entry name" value="Aconitase iron-sulfur domain"/>
    <property type="match status" value="1"/>
</dbReference>
<dbReference type="PRINTS" id="PR00415">
    <property type="entry name" value="ACONITASE"/>
</dbReference>
<dbReference type="CDD" id="cd01583">
    <property type="entry name" value="IPMI"/>
    <property type="match status" value="1"/>
</dbReference>
<evidence type="ECO:0000313" key="8">
    <source>
        <dbReference type="EMBL" id="BAZ87494.1"/>
    </source>
</evidence>
<keyword evidence="4" id="KW-0411">Iron-sulfur</keyword>
<dbReference type="NCBIfam" id="NF001614">
    <property type="entry name" value="PRK00402.1"/>
    <property type="match status" value="1"/>
</dbReference>
<dbReference type="AlphaFoldDB" id="A0A1Z4V7S2"/>
<dbReference type="InterPro" id="IPR036008">
    <property type="entry name" value="Aconitase_4Fe-4S_dom"/>
</dbReference>
<dbReference type="InterPro" id="IPR050067">
    <property type="entry name" value="IPM_dehydratase_rel_enz"/>
</dbReference>
<dbReference type="PANTHER" id="PTHR43822:SF2">
    <property type="entry name" value="HOMOACONITASE, MITOCHONDRIAL"/>
    <property type="match status" value="1"/>
</dbReference>
<dbReference type="KEGG" id="dcm:NIES806_37170"/>
<dbReference type="Proteomes" id="UP000218702">
    <property type="component" value="Chromosome"/>
</dbReference>
<protein>
    <submittedName>
        <fullName evidence="8">Homoaconitate hydratase family protein</fullName>
    </submittedName>
</protein>
<dbReference type="GO" id="GO:0009098">
    <property type="term" value="P:L-leucine biosynthetic process"/>
    <property type="evidence" value="ECO:0007669"/>
    <property type="project" value="InterPro"/>
</dbReference>
<dbReference type="PANTHER" id="PTHR43822">
    <property type="entry name" value="HOMOACONITASE, MITOCHONDRIAL-RELATED"/>
    <property type="match status" value="1"/>
</dbReference>
<evidence type="ECO:0000259" key="7">
    <source>
        <dbReference type="Pfam" id="PF00694"/>
    </source>
</evidence>
<dbReference type="Pfam" id="PF00694">
    <property type="entry name" value="Aconitase_C"/>
    <property type="match status" value="1"/>
</dbReference>
<dbReference type="Pfam" id="PF00330">
    <property type="entry name" value="Aconitase"/>
    <property type="match status" value="1"/>
</dbReference>
<dbReference type="Gene3D" id="3.30.499.10">
    <property type="entry name" value="Aconitase, domain 3"/>
    <property type="match status" value="2"/>
</dbReference>
<evidence type="ECO:0000259" key="6">
    <source>
        <dbReference type="Pfam" id="PF00330"/>
    </source>
</evidence>
<keyword evidence="2" id="KW-0479">Metal-binding</keyword>
<keyword evidence="1" id="KW-0004">4Fe-4S</keyword>
<dbReference type="GO" id="GO:0003861">
    <property type="term" value="F:3-isopropylmalate dehydratase activity"/>
    <property type="evidence" value="ECO:0007669"/>
    <property type="project" value="InterPro"/>
</dbReference>
<evidence type="ECO:0000256" key="3">
    <source>
        <dbReference type="ARBA" id="ARBA00023004"/>
    </source>
</evidence>
<dbReference type="GO" id="GO:0046872">
    <property type="term" value="F:metal ion binding"/>
    <property type="evidence" value="ECO:0007669"/>
    <property type="project" value="UniProtKB-KW"/>
</dbReference>
<name>A0A1Z4V7S2_9CYAN</name>
<dbReference type="GO" id="GO:0051539">
    <property type="term" value="F:4 iron, 4 sulfur cluster binding"/>
    <property type="evidence" value="ECO:0007669"/>
    <property type="project" value="UniProtKB-KW"/>
</dbReference>
<dbReference type="InterPro" id="IPR015928">
    <property type="entry name" value="Aconitase/3IPM_dehydase_swvl"/>
</dbReference>
<feature type="domain" description="Aconitase A/isopropylmalate dehydratase small subunit swivel" evidence="7">
    <location>
        <begin position="57"/>
        <end position="103"/>
    </location>
</feature>
<dbReference type="EMBL" id="AP018316">
    <property type="protein sequence ID" value="BAZ87494.1"/>
    <property type="molecule type" value="Genomic_DNA"/>
</dbReference>
<proteinExistence type="predicted"/>
<feature type="domain" description="Aconitase/3-isopropylmalate dehydratase large subunit alpha/beta/alpha" evidence="6">
    <location>
        <begin position="172"/>
        <end position="567"/>
    </location>
</feature>
<dbReference type="InterPro" id="IPR015931">
    <property type="entry name" value="Acnase/IPM_dHydase_lsu_aba_1/3"/>
</dbReference>
<dbReference type="SUPFAM" id="SSF52016">
    <property type="entry name" value="LeuD/IlvD-like"/>
    <property type="match status" value="1"/>
</dbReference>